<dbReference type="PANTHER" id="PTHR37523">
    <property type="entry name" value="METALLOPHOSPHOESTERASE"/>
    <property type="match status" value="1"/>
</dbReference>
<dbReference type="RefSeq" id="WP_013604547.1">
    <property type="nucleotide sequence ID" value="NC_015151.1"/>
</dbReference>
<sequence>MGDRIRVVLVSDLHGSEIAYAKLANIPKMFKADIVILNGDLTGKALMPIIKLKAGDYTANVFGEVKKFGENKLNEILRDAKNSGYYPYIVGEDEYDELVKNPNRAKEVLVQLMTESFTDWMKKIEDRYRQSNVRLFYFPGNDDPHEFVEAIKKLDNDVLIYGDERIIEVNKYLILGFGYSNPTPWHTERELPEEALKEKLTGLFSQVDPSKMTRLLAAIHVPPYGTNIDLAPKLTPDLRPVTAGGDVVMDHAGSIAVKEILENFCPAAGLHGHIHESPGIDYVQCRQGKRIPVINAGSEYMVGALKLAYLIFEDGKLKDKIFMRG</sequence>
<dbReference type="PANTHER" id="PTHR37523:SF1">
    <property type="entry name" value="CALCINEURIN-LIKE PHOSPHOESTERASE DOMAIN-CONTAINING PROTEIN"/>
    <property type="match status" value="1"/>
</dbReference>
<dbReference type="CDD" id="cd00838">
    <property type="entry name" value="MPP_superfamily"/>
    <property type="match status" value="1"/>
</dbReference>
<dbReference type="EMBL" id="CP002529">
    <property type="protein sequence ID" value="ADY01385.1"/>
    <property type="molecule type" value="Genomic_DNA"/>
</dbReference>
<dbReference type="Gene3D" id="3.60.21.10">
    <property type="match status" value="1"/>
</dbReference>
<evidence type="ECO:0000313" key="2">
    <source>
        <dbReference type="Proteomes" id="UP000007485"/>
    </source>
</evidence>
<dbReference type="eggNOG" id="arCOG01145">
    <property type="taxonomic scope" value="Archaea"/>
</dbReference>
<accession>F0QYF2</accession>
<dbReference type="AlphaFoldDB" id="F0QYF2"/>
<dbReference type="GeneID" id="10288832"/>
<protein>
    <submittedName>
        <fullName evidence="1">Metallophosphoesterase</fullName>
    </submittedName>
</protein>
<dbReference type="Proteomes" id="UP000007485">
    <property type="component" value="Chromosome"/>
</dbReference>
<gene>
    <name evidence="1" type="ordered locus">VMUT_1180</name>
</gene>
<dbReference type="OrthoDB" id="50367at2157"/>
<dbReference type="eggNOG" id="arCOG09970">
    <property type="taxonomic scope" value="Archaea"/>
</dbReference>
<dbReference type="STRING" id="985053.VMUT_1180"/>
<evidence type="ECO:0000313" key="1">
    <source>
        <dbReference type="EMBL" id="ADY01385.1"/>
    </source>
</evidence>
<dbReference type="KEGG" id="vmo:VMUT_1180"/>
<proteinExistence type="predicted"/>
<dbReference type="HOGENOM" id="CLU_041441_5_0_2"/>
<name>F0QYF2_VULM7</name>
<dbReference type="SUPFAM" id="SSF56300">
    <property type="entry name" value="Metallo-dependent phosphatases"/>
    <property type="match status" value="1"/>
</dbReference>
<dbReference type="InterPro" id="IPR029052">
    <property type="entry name" value="Metallo-depent_PP-like"/>
</dbReference>
<organism evidence="1 2">
    <name type="scientific">Vulcanisaeta moutnovskia (strain 768-28)</name>
    <dbReference type="NCBI Taxonomy" id="985053"/>
    <lineage>
        <taxon>Archaea</taxon>
        <taxon>Thermoproteota</taxon>
        <taxon>Thermoprotei</taxon>
        <taxon>Thermoproteales</taxon>
        <taxon>Thermoproteaceae</taxon>
        <taxon>Vulcanisaeta</taxon>
    </lineage>
</organism>
<keyword evidence="2" id="KW-1185">Reference proteome</keyword>
<reference evidence="1 2" key="1">
    <citation type="journal article" date="2011" name="J. Bacteriol.">
        <title>Complete genome sequence of 'Vulcanisaeta moutnovskia' strain 768-28, a novel member of the hyperthermophilic crenarchaeal genus vulcanisaeta.</title>
        <authorList>
            <person name="Gumerov V.M."/>
            <person name="Mardanov A.V."/>
            <person name="Beletsky A.V."/>
            <person name="Prokofeva M.I."/>
            <person name="Bonch-Osmolovskaya E.A."/>
            <person name="Ravin N.V."/>
            <person name="Skryabin K.G."/>
        </authorList>
    </citation>
    <scope>NUCLEOTIDE SEQUENCE [LARGE SCALE GENOMIC DNA]</scope>
    <source>
        <strain evidence="1 2">768-28</strain>
    </source>
</reference>